<protein>
    <submittedName>
        <fullName evidence="2">Uncharacterized protein</fullName>
    </submittedName>
</protein>
<evidence type="ECO:0000256" key="1">
    <source>
        <dbReference type="SAM" id="MobiDB-lite"/>
    </source>
</evidence>
<dbReference type="GeneID" id="54480778"/>
<sequence length="118" mass="12831">MKSLLSSELAGLALNSQGTSHDQERTESTAISAKIKPKNSSPKTSWIVGFTSKEALVFASSTIEAWNQHSKHTSLHLLLTRRWPHTCVCAILHFVQASIQTKQGNVSLALGSGEVYVL</sequence>
<dbReference type="AlphaFoldDB" id="A0A6A6WH80"/>
<evidence type="ECO:0000313" key="2">
    <source>
        <dbReference type="EMBL" id="KAF2762163.1"/>
    </source>
</evidence>
<accession>A0A6A6WH80</accession>
<dbReference type="RefSeq" id="XP_033604614.1">
    <property type="nucleotide sequence ID" value="XM_033739724.1"/>
</dbReference>
<dbReference type="Proteomes" id="UP000799437">
    <property type="component" value="Unassembled WGS sequence"/>
</dbReference>
<keyword evidence="3" id="KW-1185">Reference proteome</keyword>
<dbReference type="EMBL" id="ML996566">
    <property type="protein sequence ID" value="KAF2762163.1"/>
    <property type="molecule type" value="Genomic_DNA"/>
</dbReference>
<name>A0A6A6WH80_9PEZI</name>
<evidence type="ECO:0000313" key="3">
    <source>
        <dbReference type="Proteomes" id="UP000799437"/>
    </source>
</evidence>
<reference evidence="2" key="1">
    <citation type="journal article" date="2020" name="Stud. Mycol.">
        <title>101 Dothideomycetes genomes: a test case for predicting lifestyles and emergence of pathogens.</title>
        <authorList>
            <person name="Haridas S."/>
            <person name="Albert R."/>
            <person name="Binder M."/>
            <person name="Bloem J."/>
            <person name="Labutti K."/>
            <person name="Salamov A."/>
            <person name="Andreopoulos B."/>
            <person name="Baker S."/>
            <person name="Barry K."/>
            <person name="Bills G."/>
            <person name="Bluhm B."/>
            <person name="Cannon C."/>
            <person name="Castanera R."/>
            <person name="Culley D."/>
            <person name="Daum C."/>
            <person name="Ezra D."/>
            <person name="Gonzalez J."/>
            <person name="Henrissat B."/>
            <person name="Kuo A."/>
            <person name="Liang C."/>
            <person name="Lipzen A."/>
            <person name="Lutzoni F."/>
            <person name="Magnuson J."/>
            <person name="Mondo S."/>
            <person name="Nolan M."/>
            <person name="Ohm R."/>
            <person name="Pangilinan J."/>
            <person name="Park H.-J."/>
            <person name="Ramirez L."/>
            <person name="Alfaro M."/>
            <person name="Sun H."/>
            <person name="Tritt A."/>
            <person name="Yoshinaga Y."/>
            <person name="Zwiers L.-H."/>
            <person name="Turgeon B."/>
            <person name="Goodwin S."/>
            <person name="Spatafora J."/>
            <person name="Crous P."/>
            <person name="Grigoriev I."/>
        </authorList>
    </citation>
    <scope>NUCLEOTIDE SEQUENCE</scope>
    <source>
        <strain evidence="2">CBS 121739</strain>
    </source>
</reference>
<organism evidence="2 3">
    <name type="scientific">Pseudovirgaria hyperparasitica</name>
    <dbReference type="NCBI Taxonomy" id="470096"/>
    <lineage>
        <taxon>Eukaryota</taxon>
        <taxon>Fungi</taxon>
        <taxon>Dikarya</taxon>
        <taxon>Ascomycota</taxon>
        <taxon>Pezizomycotina</taxon>
        <taxon>Dothideomycetes</taxon>
        <taxon>Dothideomycetes incertae sedis</taxon>
        <taxon>Acrospermales</taxon>
        <taxon>Acrospermaceae</taxon>
        <taxon>Pseudovirgaria</taxon>
    </lineage>
</organism>
<proteinExistence type="predicted"/>
<feature type="region of interest" description="Disordered" evidence="1">
    <location>
        <begin position="15"/>
        <end position="42"/>
    </location>
</feature>
<gene>
    <name evidence="2" type="ORF">EJ05DRAFT_199531</name>
</gene>